<evidence type="ECO:0000256" key="2">
    <source>
        <dbReference type="ARBA" id="ARBA00005896"/>
    </source>
</evidence>
<sequence>MAPSLTETETVAEQKPAQPYKLHLGQYKEIDAVFVDRAAEEGKTGEPPAKYPHYLPTWDRTQSWPPLEPYEHYEHGKDADTSYPNLFPEGSDVTDLTPSIGSEVRGIQLSALTDKGKDELAHYVATRKVVAFRSQDFADLSIPDALRYGEYFGRHHIHPTSGAPEGHPEIHLARTSSVAWHSDVSYEEQPPGTTFLYILDRPETGGDTLFVDAATAYKRLSPLFQERLHGLRATHSGVEQVNAAAARNSIKRREPVVHDHPIVRTHPATGEKALYVNPQFTRDIVGLKKEESDTLLKFLYDHLAYGADFQARVKWEEGTVVVWDNRVTQHTAIVDWENGQRRHLARLTPQAEAPFETPFVAPK</sequence>
<name>A0A179IEU9_CORDF</name>
<comment type="cofactor">
    <cofactor evidence="1">
        <name>Fe(2+)</name>
        <dbReference type="ChEBI" id="CHEBI:29033"/>
    </cofactor>
</comment>
<keyword evidence="9" id="KW-1185">Reference proteome</keyword>
<dbReference type="AlphaFoldDB" id="A0A179IEU9"/>
<dbReference type="EMBL" id="LUKN01001787">
    <property type="protein sequence ID" value="OAR00229.1"/>
    <property type="molecule type" value="Genomic_DNA"/>
</dbReference>
<dbReference type="PANTHER" id="PTHR30468">
    <property type="entry name" value="ALPHA-KETOGLUTARATE-DEPENDENT SULFONATE DIOXYGENASE"/>
    <property type="match status" value="1"/>
</dbReference>
<dbReference type="FunFam" id="3.60.130.10:FF:000003">
    <property type="entry name" value="Alpha-ketoglutarate-dependent taurine dioxygenase"/>
    <property type="match status" value="1"/>
</dbReference>
<reference evidence="8 9" key="1">
    <citation type="submission" date="2016-03" db="EMBL/GenBank/DDBJ databases">
        <title>Fine-scale spatial genetic structure of a fungal parasite of coffee scale insects.</title>
        <authorList>
            <person name="Jackson D."/>
            <person name="Zemenick K.A."/>
            <person name="Malloure B."/>
            <person name="Quandt C.A."/>
            <person name="James T.Y."/>
        </authorList>
    </citation>
    <scope>NUCLEOTIDE SEQUENCE [LARGE SCALE GENOMIC DNA]</scope>
    <source>
        <strain evidence="8 9">UM487</strain>
    </source>
</reference>
<dbReference type="OMA" id="IYRHQWQ"/>
<evidence type="ECO:0000256" key="4">
    <source>
        <dbReference type="ARBA" id="ARBA00022964"/>
    </source>
</evidence>
<evidence type="ECO:0000313" key="8">
    <source>
        <dbReference type="EMBL" id="OAR00229.1"/>
    </source>
</evidence>
<dbReference type="PANTHER" id="PTHR30468:SF1">
    <property type="entry name" value="ALPHA-KETOGLUTARATE-DEPENDENT SULFONATE DIOXYGENASE"/>
    <property type="match status" value="1"/>
</dbReference>
<keyword evidence="3" id="KW-0479">Metal-binding</keyword>
<keyword evidence="6" id="KW-0408">Iron</keyword>
<dbReference type="SUPFAM" id="SSF51197">
    <property type="entry name" value="Clavaminate synthase-like"/>
    <property type="match status" value="1"/>
</dbReference>
<dbReference type="OrthoDB" id="10257314at2759"/>
<evidence type="ECO:0000256" key="3">
    <source>
        <dbReference type="ARBA" id="ARBA00022723"/>
    </source>
</evidence>
<keyword evidence="5" id="KW-0560">Oxidoreductase</keyword>
<gene>
    <name evidence="8" type="ORF">LLEC1_03045</name>
</gene>
<dbReference type="GO" id="GO:0005737">
    <property type="term" value="C:cytoplasm"/>
    <property type="evidence" value="ECO:0007669"/>
    <property type="project" value="TreeGrafter"/>
</dbReference>
<feature type="domain" description="TauD/TfdA-like" evidence="7">
    <location>
        <begin position="93"/>
        <end position="348"/>
    </location>
</feature>
<comment type="caution">
    <text evidence="8">The sequence shown here is derived from an EMBL/GenBank/DDBJ whole genome shotgun (WGS) entry which is preliminary data.</text>
</comment>
<proteinExistence type="inferred from homology"/>
<dbReference type="InterPro" id="IPR051323">
    <property type="entry name" value="AtsK-like"/>
</dbReference>
<evidence type="ECO:0000256" key="5">
    <source>
        <dbReference type="ARBA" id="ARBA00023002"/>
    </source>
</evidence>
<dbReference type="GO" id="GO:0016706">
    <property type="term" value="F:2-oxoglutarate-dependent dioxygenase activity"/>
    <property type="evidence" value="ECO:0007669"/>
    <property type="project" value="TreeGrafter"/>
</dbReference>
<accession>A0A179IEU9</accession>
<keyword evidence="4" id="KW-0223">Dioxygenase</keyword>
<dbReference type="GO" id="GO:0046872">
    <property type="term" value="F:metal ion binding"/>
    <property type="evidence" value="ECO:0007669"/>
    <property type="project" value="UniProtKB-KW"/>
</dbReference>
<dbReference type="Proteomes" id="UP000243081">
    <property type="component" value="Unassembled WGS sequence"/>
</dbReference>
<dbReference type="Pfam" id="PF02668">
    <property type="entry name" value="TauD"/>
    <property type="match status" value="1"/>
</dbReference>
<evidence type="ECO:0000256" key="1">
    <source>
        <dbReference type="ARBA" id="ARBA00001954"/>
    </source>
</evidence>
<evidence type="ECO:0000313" key="9">
    <source>
        <dbReference type="Proteomes" id="UP000243081"/>
    </source>
</evidence>
<dbReference type="Gene3D" id="3.60.130.10">
    <property type="entry name" value="Clavaminate synthase-like"/>
    <property type="match status" value="1"/>
</dbReference>
<dbReference type="InterPro" id="IPR042098">
    <property type="entry name" value="TauD-like_sf"/>
</dbReference>
<evidence type="ECO:0000256" key="6">
    <source>
        <dbReference type="ARBA" id="ARBA00023004"/>
    </source>
</evidence>
<comment type="similarity">
    <text evidence="2">Belongs to the TfdA dioxygenase family.</text>
</comment>
<organism evidence="8 9">
    <name type="scientific">Cordyceps confragosa</name>
    <name type="common">Lecanicillium lecanii</name>
    <dbReference type="NCBI Taxonomy" id="2714763"/>
    <lineage>
        <taxon>Eukaryota</taxon>
        <taxon>Fungi</taxon>
        <taxon>Dikarya</taxon>
        <taxon>Ascomycota</taxon>
        <taxon>Pezizomycotina</taxon>
        <taxon>Sordariomycetes</taxon>
        <taxon>Hypocreomycetidae</taxon>
        <taxon>Hypocreales</taxon>
        <taxon>Cordycipitaceae</taxon>
        <taxon>Akanthomyces</taxon>
    </lineage>
</organism>
<protein>
    <recommendedName>
        <fullName evidence="7">TauD/TfdA-like domain-containing protein</fullName>
    </recommendedName>
</protein>
<dbReference type="InterPro" id="IPR003819">
    <property type="entry name" value="TauD/TfdA-like"/>
</dbReference>
<evidence type="ECO:0000259" key="7">
    <source>
        <dbReference type="Pfam" id="PF02668"/>
    </source>
</evidence>